<comment type="caution">
    <text evidence="1">The sequence shown here is derived from an EMBL/GenBank/DDBJ whole genome shotgun (WGS) entry which is preliminary data.</text>
</comment>
<proteinExistence type="predicted"/>
<dbReference type="Proteomes" id="UP001517367">
    <property type="component" value="Unassembled WGS sequence"/>
</dbReference>
<reference evidence="1 2" key="1">
    <citation type="submission" date="2024-12" db="EMBL/GenBank/DDBJ databases">
        <authorList>
            <person name="Hu S."/>
        </authorList>
    </citation>
    <scope>NUCLEOTIDE SEQUENCE [LARGE SCALE GENOMIC DNA]</scope>
    <source>
        <strain evidence="1 2">P-25</strain>
    </source>
</reference>
<dbReference type="RefSeq" id="WP_171047040.1">
    <property type="nucleotide sequence ID" value="NZ_SRMP02000022.1"/>
</dbReference>
<dbReference type="EMBL" id="SRMP02000022">
    <property type="protein sequence ID" value="MFN0292206.1"/>
    <property type="molecule type" value="Genomic_DNA"/>
</dbReference>
<organism evidence="1 2">
    <name type="scientific">Pedobacter helvus</name>
    <dbReference type="NCBI Taxonomy" id="2563444"/>
    <lineage>
        <taxon>Bacteria</taxon>
        <taxon>Pseudomonadati</taxon>
        <taxon>Bacteroidota</taxon>
        <taxon>Sphingobacteriia</taxon>
        <taxon>Sphingobacteriales</taxon>
        <taxon>Sphingobacteriaceae</taxon>
        <taxon>Pedobacter</taxon>
    </lineage>
</organism>
<protein>
    <submittedName>
        <fullName evidence="1">Uncharacterized protein</fullName>
    </submittedName>
</protein>
<name>A0ABW9JJU3_9SPHI</name>
<sequence length="56" mass="6068">MKKLTNVSPFLLLLVPVFVVMLFAFTTNGNSANNEENLAQTNANTTIVKAATTILK</sequence>
<keyword evidence="2" id="KW-1185">Reference proteome</keyword>
<gene>
    <name evidence="1" type="ORF">E5L68_012435</name>
</gene>
<evidence type="ECO:0000313" key="2">
    <source>
        <dbReference type="Proteomes" id="UP001517367"/>
    </source>
</evidence>
<accession>A0ABW9JJU3</accession>
<evidence type="ECO:0000313" key="1">
    <source>
        <dbReference type="EMBL" id="MFN0292206.1"/>
    </source>
</evidence>